<dbReference type="PANTHER" id="PTHR35527:SF2">
    <property type="entry name" value="HYDROLASE"/>
    <property type="match status" value="1"/>
</dbReference>
<dbReference type="InterPro" id="IPR052193">
    <property type="entry name" value="Peptidase_C59"/>
</dbReference>
<dbReference type="EC" id="3.5.1.24" evidence="3"/>
<dbReference type="Proteomes" id="UP000094892">
    <property type="component" value="Unassembled WGS sequence"/>
</dbReference>
<dbReference type="GO" id="GO:0045302">
    <property type="term" value="F:choloylglycine hydrolase activity"/>
    <property type="evidence" value="ECO:0007669"/>
    <property type="project" value="UniProtKB-EC"/>
</dbReference>
<comment type="similarity">
    <text evidence="1">Belongs to the peptidase C59 family.</text>
</comment>
<dbReference type="InterPro" id="IPR029132">
    <property type="entry name" value="CBAH/NAAA_C"/>
</dbReference>
<protein>
    <submittedName>
        <fullName evidence="3">Choloylglycine hydrolase</fullName>
        <ecNumber evidence="3">3.5.1.24</ecNumber>
    </submittedName>
</protein>
<organism evidence="3 4">
    <name type="scientific">Lactiplantibacillus plantarum</name>
    <name type="common">Lactobacillus plantarum</name>
    <dbReference type="NCBI Taxonomy" id="1590"/>
    <lineage>
        <taxon>Bacteria</taxon>
        <taxon>Bacillati</taxon>
        <taxon>Bacillota</taxon>
        <taxon>Bacilli</taxon>
        <taxon>Lactobacillales</taxon>
        <taxon>Lactobacillaceae</taxon>
        <taxon>Lactiplantibacillus</taxon>
    </lineage>
</organism>
<dbReference type="EMBL" id="MCOL01000001">
    <property type="protein sequence ID" value="ODO63003.1"/>
    <property type="molecule type" value="Genomic_DNA"/>
</dbReference>
<dbReference type="PATRIC" id="fig|1590.231.peg.1985"/>
<dbReference type="Pfam" id="PF02275">
    <property type="entry name" value="CBAH"/>
    <property type="match status" value="1"/>
</dbReference>
<dbReference type="Gene3D" id="3.60.60.10">
    <property type="entry name" value="Penicillin V Acylase, Chain A"/>
    <property type="match status" value="1"/>
</dbReference>
<evidence type="ECO:0000313" key="3">
    <source>
        <dbReference type="EMBL" id="ODO63003.1"/>
    </source>
</evidence>
<dbReference type="InterPro" id="IPR029055">
    <property type="entry name" value="Ntn_hydrolases_N"/>
</dbReference>
<name>A0A1E3KVW4_LACPN</name>
<keyword evidence="2 3" id="KW-0378">Hydrolase</keyword>
<proteinExistence type="inferred from homology"/>
<dbReference type="SUPFAM" id="SSF56235">
    <property type="entry name" value="N-terminal nucleophile aminohydrolases (Ntn hydrolases)"/>
    <property type="match status" value="1"/>
</dbReference>
<sequence>MCTSLTIQTTAGDQFLARTMDFAFELGGRPVAIPRNHHFDSVTNADGFDSPYSFVGTGRDLNGYIFVDGVNEHGVSAAALYFSGQAHFTQQTKAGKVNLAPHEVLMWILGNVKSTAELGERIADLNVMEAAAPLLNIVVPLHWIISDKSGSTYVLELENDGVHYMKNPVGVMTNTPDFEWHLKNLSNYVNLQPGPHPSRQYGDMTVNPFGPGTGALGMPGDYTSVARFVRTVFMREHTDEVTTDAEAVNALSHMLNSVEIPKGVKMQDNGTPDYTQYRAYMSMNEPAFYMQPYADQTITRVELTPALMTAAQPTEFELKTTQQFRLAN</sequence>
<reference evidence="3 4" key="1">
    <citation type="submission" date="2016-08" db="EMBL/GenBank/DDBJ databases">
        <title>Genome sequencing of Lactobacillus plantarum JSA22, isolated from fermented soybean paste.</title>
        <authorList>
            <person name="Choi H.S."/>
        </authorList>
    </citation>
    <scope>NUCLEOTIDE SEQUENCE [LARGE SCALE GENOMIC DNA]</scope>
    <source>
        <strain evidence="3 4">JSA22</strain>
    </source>
</reference>
<evidence type="ECO:0000256" key="2">
    <source>
        <dbReference type="ARBA" id="ARBA00022801"/>
    </source>
</evidence>
<dbReference type="PANTHER" id="PTHR35527">
    <property type="entry name" value="CHOLOYLGLYCINE HYDROLASE"/>
    <property type="match status" value="1"/>
</dbReference>
<dbReference type="AlphaFoldDB" id="A0A1E3KVW4"/>
<gene>
    <name evidence="3" type="ORF">LPJSA22_03024</name>
</gene>
<comment type="caution">
    <text evidence="3">The sequence shown here is derived from an EMBL/GenBank/DDBJ whole genome shotgun (WGS) entry which is preliminary data.</text>
</comment>
<dbReference type="CDD" id="cd00542">
    <property type="entry name" value="Ntn_PVA"/>
    <property type="match status" value="1"/>
</dbReference>
<evidence type="ECO:0000313" key="4">
    <source>
        <dbReference type="Proteomes" id="UP000094892"/>
    </source>
</evidence>
<dbReference type="RefSeq" id="WP_063722320.1">
    <property type="nucleotide sequence ID" value="NZ_AP028145.1"/>
</dbReference>
<evidence type="ECO:0000256" key="1">
    <source>
        <dbReference type="ARBA" id="ARBA00006625"/>
    </source>
</evidence>
<accession>A0A1E3KVW4</accession>